<keyword evidence="2" id="KW-0808">Transferase</keyword>
<dbReference type="InterPro" id="IPR010610">
    <property type="entry name" value="EryCIII-like_C"/>
</dbReference>
<reference evidence="2 3" key="1">
    <citation type="submission" date="2019-09" db="EMBL/GenBank/DDBJ databases">
        <title>Goodfellowia gen. nov., a new genus of the Pseudonocardineae related to Actinoalloteichus, containing Goodfellowia coeruleoviolacea gen. nov., comb. nov. gen. nov., comb. nov.</title>
        <authorList>
            <person name="Labeda D."/>
        </authorList>
    </citation>
    <scope>NUCLEOTIDE SEQUENCE [LARGE SCALE GENOMIC DNA]</scope>
    <source>
        <strain evidence="2 3">AN110305</strain>
    </source>
</reference>
<dbReference type="PANTHER" id="PTHR21015:SF22">
    <property type="entry name" value="GLYCOSYLTRANSFERASE"/>
    <property type="match status" value="1"/>
</dbReference>
<proteinExistence type="predicted"/>
<dbReference type="InterPro" id="IPR002213">
    <property type="entry name" value="UDP_glucos_trans"/>
</dbReference>
<dbReference type="CDD" id="cd03784">
    <property type="entry name" value="GT1_Gtf-like"/>
    <property type="match status" value="1"/>
</dbReference>
<evidence type="ECO:0000259" key="1">
    <source>
        <dbReference type="Pfam" id="PF06722"/>
    </source>
</evidence>
<keyword evidence="3" id="KW-1185">Reference proteome</keyword>
<dbReference type="Gene3D" id="3.40.50.2000">
    <property type="entry name" value="Glycogen Phosphorylase B"/>
    <property type="match status" value="2"/>
</dbReference>
<dbReference type="AlphaFoldDB" id="A0A5B2WMB1"/>
<dbReference type="GO" id="GO:0016758">
    <property type="term" value="F:hexosyltransferase activity"/>
    <property type="evidence" value="ECO:0007669"/>
    <property type="project" value="UniProtKB-ARBA"/>
</dbReference>
<dbReference type="SUPFAM" id="SSF53756">
    <property type="entry name" value="UDP-Glycosyltransferase/glycogen phosphorylase"/>
    <property type="match status" value="1"/>
</dbReference>
<dbReference type="Proteomes" id="UP000323454">
    <property type="component" value="Unassembled WGS sequence"/>
</dbReference>
<evidence type="ECO:0000313" key="2">
    <source>
        <dbReference type="EMBL" id="KAA2252911.1"/>
    </source>
</evidence>
<dbReference type="EMBL" id="VUOB01000071">
    <property type="protein sequence ID" value="KAA2252911.1"/>
    <property type="molecule type" value="Genomic_DNA"/>
</dbReference>
<organism evidence="2 3">
    <name type="scientific">Solihabitans fulvus</name>
    <dbReference type="NCBI Taxonomy" id="1892852"/>
    <lineage>
        <taxon>Bacteria</taxon>
        <taxon>Bacillati</taxon>
        <taxon>Actinomycetota</taxon>
        <taxon>Actinomycetes</taxon>
        <taxon>Pseudonocardiales</taxon>
        <taxon>Pseudonocardiaceae</taxon>
        <taxon>Solihabitans</taxon>
    </lineage>
</organism>
<accession>A0A5B2WMB1</accession>
<dbReference type="PANTHER" id="PTHR21015">
    <property type="entry name" value="UDP-N-ACETYLGLUCOSAMINE--N-ACETYLMURAMYL-(PENTAPEPTIDE) PYROPHOSPHORYL-UNDECAPRENOL N-ACETYLGLUCOSAMINE TRANSFERASE 1"/>
    <property type="match status" value="1"/>
</dbReference>
<reference evidence="2 3" key="2">
    <citation type="submission" date="2019-09" db="EMBL/GenBank/DDBJ databases">
        <authorList>
            <person name="Jin C."/>
        </authorList>
    </citation>
    <scope>NUCLEOTIDE SEQUENCE [LARGE SCALE GENOMIC DNA]</scope>
    <source>
        <strain evidence="2 3">AN110305</strain>
    </source>
</reference>
<feature type="domain" description="Erythromycin biosynthesis protein CIII-like C-terminal" evidence="1">
    <location>
        <begin position="328"/>
        <end position="431"/>
    </location>
</feature>
<gene>
    <name evidence="2" type="ORF">F0L68_34030</name>
</gene>
<protein>
    <submittedName>
        <fullName evidence="2">Glycosyltransferase</fullName>
    </submittedName>
</protein>
<name>A0A5B2WMB1_9PSEU</name>
<dbReference type="OrthoDB" id="6620093at2"/>
<dbReference type="Pfam" id="PF06722">
    <property type="entry name" value="EryCIII-like_C"/>
    <property type="match status" value="1"/>
</dbReference>
<sequence length="454" mass="47172">MAPRPHQPVPDRSSTMTKVITAAPPLHGHTGPILAVTADLVRRGHEVVFVGGSRFARTVEAMGARFVALPTDADFDDRDLNAAFAGRAEAPAGPARVGYDLMHVFTDPMPGQYRALRELLAEFPAEVVIADTAFLGAQALTMALPKGGRPVVISVNAGAPSLPSVDTAPFGFALPPMPGEQGRARNAALNAEAEALGAPLALYAAEIFARAGVAWPDGSFVGILATSSDHYLQLSVPGFEYPRSDAPASFQLIGALPSPGGDDAELPAWWADVTRGDRPVVVVTQGTAANDDLSELIVPTMQALAGRDDLLVVAATARPDGPDLLVGAVGELPGNARAGSYLPFERLLPHADLLVTNGGYGGVHTALRHGVPLVVAGGSEDKPEVAARVQWSGTGIDLRTGTPGAAEIAAAVAKVLDDPAYRERAGELAVTLAEYRPLDTIAGLVDGRHPQARQ</sequence>
<dbReference type="FunFam" id="3.40.50.2000:FF:000072">
    <property type="entry name" value="Glycosyl transferase"/>
    <property type="match status" value="1"/>
</dbReference>
<evidence type="ECO:0000313" key="3">
    <source>
        <dbReference type="Proteomes" id="UP000323454"/>
    </source>
</evidence>
<dbReference type="GO" id="GO:0008194">
    <property type="term" value="F:UDP-glycosyltransferase activity"/>
    <property type="evidence" value="ECO:0007669"/>
    <property type="project" value="InterPro"/>
</dbReference>
<comment type="caution">
    <text evidence="2">The sequence shown here is derived from an EMBL/GenBank/DDBJ whole genome shotgun (WGS) entry which is preliminary data.</text>
</comment>